<comment type="caution">
    <text evidence="1">Lacks conserved residue(s) required for the propagation of feature annotation.</text>
</comment>
<feature type="non-terminal residue" evidence="3">
    <location>
        <position position="1"/>
    </location>
</feature>
<gene>
    <name evidence="3" type="primary">Loxhd1_3</name>
    <name evidence="3" type="ORF">LARSMI_R14799</name>
</gene>
<dbReference type="PANTHER" id="PTHR45901:SF3">
    <property type="entry name" value="LIPOXYGENASE HOMOLOGY DOMAIN-CONTAINING PROTEIN 1"/>
    <property type="match status" value="1"/>
</dbReference>
<keyword evidence="4" id="KW-1185">Reference proteome</keyword>
<name>A0A852GZE5_9CHAR</name>
<sequence>VCISEMRAVDLGQLSKVLVEHHNVGYGAGWYLDQIVIRESGKTDGQYAFLCQQWLDSGVGDAQTERMLKLLGKVRKEMLTGKIYGKVQNHLQAFVLIVIHIIFQV</sequence>
<comment type="caution">
    <text evidence="3">The sequence shown here is derived from an EMBL/GenBank/DDBJ whole genome shotgun (WGS) entry which is preliminary data.</text>
</comment>
<dbReference type="Pfam" id="PF01477">
    <property type="entry name" value="PLAT"/>
    <property type="match status" value="1"/>
</dbReference>
<dbReference type="Proteomes" id="UP000620207">
    <property type="component" value="Unassembled WGS sequence"/>
</dbReference>
<dbReference type="PROSITE" id="PS50095">
    <property type="entry name" value="PLAT"/>
    <property type="match status" value="1"/>
</dbReference>
<dbReference type="InterPro" id="IPR036392">
    <property type="entry name" value="PLAT/LH2_dom_sf"/>
</dbReference>
<organism evidence="3 4">
    <name type="scientific">Larus smithsonianus</name>
    <name type="common">American herring gull</name>
    <dbReference type="NCBI Taxonomy" id="243888"/>
    <lineage>
        <taxon>Eukaryota</taxon>
        <taxon>Metazoa</taxon>
        <taxon>Chordata</taxon>
        <taxon>Craniata</taxon>
        <taxon>Vertebrata</taxon>
        <taxon>Euteleostomi</taxon>
        <taxon>Archelosauria</taxon>
        <taxon>Archosauria</taxon>
        <taxon>Dinosauria</taxon>
        <taxon>Saurischia</taxon>
        <taxon>Theropoda</taxon>
        <taxon>Coelurosauria</taxon>
        <taxon>Aves</taxon>
        <taxon>Neognathae</taxon>
        <taxon>Neoaves</taxon>
        <taxon>Charadriiformes</taxon>
        <taxon>Laridae</taxon>
        <taxon>Larus</taxon>
    </lineage>
</organism>
<evidence type="ECO:0000256" key="1">
    <source>
        <dbReference type="PROSITE-ProRule" id="PRU00152"/>
    </source>
</evidence>
<evidence type="ECO:0000313" key="4">
    <source>
        <dbReference type="Proteomes" id="UP000620207"/>
    </source>
</evidence>
<feature type="non-terminal residue" evidence="3">
    <location>
        <position position="105"/>
    </location>
</feature>
<evidence type="ECO:0000313" key="3">
    <source>
        <dbReference type="EMBL" id="NXX09839.1"/>
    </source>
</evidence>
<proteinExistence type="predicted"/>
<dbReference type="InterPro" id="IPR052970">
    <property type="entry name" value="Inner_ear_hair_cell_LOXHD"/>
</dbReference>
<dbReference type="EMBL" id="WAAC01055751">
    <property type="protein sequence ID" value="NXX09839.1"/>
    <property type="molecule type" value="Genomic_DNA"/>
</dbReference>
<dbReference type="PANTHER" id="PTHR45901">
    <property type="entry name" value="PROTEIN CBG12474"/>
    <property type="match status" value="1"/>
</dbReference>
<accession>A0A852GZE5</accession>
<evidence type="ECO:0000259" key="2">
    <source>
        <dbReference type="PROSITE" id="PS50095"/>
    </source>
</evidence>
<dbReference type="SUPFAM" id="SSF49723">
    <property type="entry name" value="Lipase/lipooxygenase domain (PLAT/LH2 domain)"/>
    <property type="match status" value="1"/>
</dbReference>
<feature type="domain" description="PLAT" evidence="2">
    <location>
        <begin position="1"/>
        <end position="69"/>
    </location>
</feature>
<reference evidence="3" key="1">
    <citation type="submission" date="2020-02" db="EMBL/GenBank/DDBJ databases">
        <title>Bird 10,000 Genomes (B10K) Project - Family phase.</title>
        <authorList>
            <person name="Zhang G."/>
        </authorList>
    </citation>
    <scope>NUCLEOTIDE SEQUENCE</scope>
    <source>
        <strain evidence="3">B10K-DU-002-28</strain>
        <tissue evidence="3">Muscle</tissue>
    </source>
</reference>
<dbReference type="AlphaFoldDB" id="A0A852GZE5"/>
<dbReference type="InterPro" id="IPR001024">
    <property type="entry name" value="PLAT/LH2_dom"/>
</dbReference>
<dbReference type="Gene3D" id="2.60.60.20">
    <property type="entry name" value="PLAT/LH2 domain"/>
    <property type="match status" value="1"/>
</dbReference>
<protein>
    <submittedName>
        <fullName evidence="3">LOXH1 protein</fullName>
    </submittedName>
</protein>